<dbReference type="PANTHER" id="PTHR30069:SF29">
    <property type="entry name" value="HEMOGLOBIN AND HEMOGLOBIN-HAPTOGLOBIN-BINDING PROTEIN 1-RELATED"/>
    <property type="match status" value="1"/>
</dbReference>
<keyword evidence="11" id="KW-0675">Receptor</keyword>
<organism evidence="11 12">
    <name type="scientific">Pontibacter chinhatensis</name>
    <dbReference type="NCBI Taxonomy" id="1436961"/>
    <lineage>
        <taxon>Bacteria</taxon>
        <taxon>Pseudomonadati</taxon>
        <taxon>Bacteroidota</taxon>
        <taxon>Cytophagia</taxon>
        <taxon>Cytophagales</taxon>
        <taxon>Hymenobacteraceae</taxon>
        <taxon>Pontibacter</taxon>
    </lineage>
</organism>
<dbReference type="InterPro" id="IPR057601">
    <property type="entry name" value="Oar-like_b-barrel"/>
</dbReference>
<dbReference type="InterPro" id="IPR037066">
    <property type="entry name" value="Plug_dom_sf"/>
</dbReference>
<sequence length="794" mass="87686">MRLLAVWLTVAMLMLCEPLVLYAYALPQAGGFTVRGTVRDAQTGEAIAGAAVLAEGSSTGTTTDATGTFRLYLPAGSSTVVISYLGYERATVRVSSGNTTLKVPLARSSVQLSEVGVVGQKPVHDNIRSVQSGITSLNINTIKSVPAFLGEVDVVKSIKLLPGVSSVGEAATGFNVRGGSVDQNLILLDGAPLFNSAHLFGFFSVFNPDAVEDVTLYRGGVPAQYGGRISSVLDVRMREGDREKFALNGGVGLVSARLAVEGPIIQDKTSFLVAGRSSYSDWLLRKMPNANIRNSHAAFYDASAKISHTFSERNKLAVSGYRSFDEFGFSGDTLYNWTTNAATATYTRRFSSSLSMSLIGVYTDYTFKVKTEQRVNASEYSNGIELKSIKADFALATGKHAIHFGAAALDYTFEQGRLTPTSAESQVLPVQLQPEQALESALYWNDEVRLSPKLSLMYGLRYSFYANYGAGQVYRYQPGVPKQERTITDTLSYSRGEVIESYHGAEPRFSVNYSLNERSAIKLGYNRHRQYLHLISNTTTISPTDIWKSSNTHIKPQIGDQVSLGYFRNFTKNTIEASVEGYYKRMEHMLDYKNGADLYLNLTLEADLLAGEGRAYGVEASISKVSGRLTGWLNYTYARTEIAVKGATAEETVNKGEYYPASYDKPHTLNLAASYEMGKRWQLGATFTYSTGRPITAPLAHYVIGDFIVPHFGDRNQQRIPDYHRLDLSLSLLPDKARNKRWEGTWNLSLYNVYGRKNPYSVFFRQVYGSPPRAYRLAVVGVPLPSISYDFKFR</sequence>
<keyword evidence="2 8" id="KW-0813">Transport</keyword>
<evidence type="ECO:0000256" key="6">
    <source>
        <dbReference type="ARBA" id="ARBA00023136"/>
    </source>
</evidence>
<dbReference type="GO" id="GO:0044718">
    <property type="term" value="P:siderophore transmembrane transport"/>
    <property type="evidence" value="ECO:0007669"/>
    <property type="project" value="TreeGrafter"/>
</dbReference>
<evidence type="ECO:0000256" key="5">
    <source>
        <dbReference type="ARBA" id="ARBA00022729"/>
    </source>
</evidence>
<feature type="domain" description="TonB-dependent receptor plug" evidence="9">
    <location>
        <begin position="152"/>
        <end position="228"/>
    </location>
</feature>
<dbReference type="Pfam" id="PF13715">
    <property type="entry name" value="CarbopepD_reg_2"/>
    <property type="match status" value="1"/>
</dbReference>
<evidence type="ECO:0000313" key="11">
    <source>
        <dbReference type="EMBL" id="SFG43866.1"/>
    </source>
</evidence>
<dbReference type="STRING" id="1436961.SAMN05421739_102526"/>
<dbReference type="Pfam" id="PF25183">
    <property type="entry name" value="OMP_b-brl_4"/>
    <property type="match status" value="1"/>
</dbReference>
<evidence type="ECO:0000259" key="10">
    <source>
        <dbReference type="Pfam" id="PF25183"/>
    </source>
</evidence>
<reference evidence="12" key="1">
    <citation type="submission" date="2016-10" db="EMBL/GenBank/DDBJ databases">
        <authorList>
            <person name="Varghese N."/>
            <person name="Submissions S."/>
        </authorList>
    </citation>
    <scope>NUCLEOTIDE SEQUENCE [LARGE SCALE GENOMIC DNA]</scope>
    <source>
        <strain evidence="12">LP51</strain>
    </source>
</reference>
<evidence type="ECO:0000256" key="3">
    <source>
        <dbReference type="ARBA" id="ARBA00022452"/>
    </source>
</evidence>
<dbReference type="AlphaFoldDB" id="A0A1I2S1E4"/>
<accession>A0A1I2S1E4</accession>
<dbReference type="InterPro" id="IPR039426">
    <property type="entry name" value="TonB-dep_rcpt-like"/>
</dbReference>
<proteinExistence type="inferred from homology"/>
<dbReference type="GO" id="GO:0009279">
    <property type="term" value="C:cell outer membrane"/>
    <property type="evidence" value="ECO:0007669"/>
    <property type="project" value="UniProtKB-SubCell"/>
</dbReference>
<dbReference type="InterPro" id="IPR012910">
    <property type="entry name" value="Plug_dom"/>
</dbReference>
<gene>
    <name evidence="11" type="ORF">SAMN05421739_102526</name>
</gene>
<dbReference type="Gene3D" id="2.60.40.1120">
    <property type="entry name" value="Carboxypeptidase-like, regulatory domain"/>
    <property type="match status" value="1"/>
</dbReference>
<dbReference type="OrthoDB" id="9758870at2"/>
<dbReference type="RefSeq" id="WP_092099973.1">
    <property type="nucleotide sequence ID" value="NZ_FOOT01000002.1"/>
</dbReference>
<evidence type="ECO:0000256" key="2">
    <source>
        <dbReference type="ARBA" id="ARBA00022448"/>
    </source>
</evidence>
<keyword evidence="3 8" id="KW-1134">Transmembrane beta strand</keyword>
<dbReference type="Proteomes" id="UP000198724">
    <property type="component" value="Unassembled WGS sequence"/>
</dbReference>
<dbReference type="InterPro" id="IPR008969">
    <property type="entry name" value="CarboxyPept-like_regulatory"/>
</dbReference>
<dbReference type="SUPFAM" id="SSF56935">
    <property type="entry name" value="Porins"/>
    <property type="match status" value="1"/>
</dbReference>
<evidence type="ECO:0000256" key="4">
    <source>
        <dbReference type="ARBA" id="ARBA00022692"/>
    </source>
</evidence>
<evidence type="ECO:0000313" key="12">
    <source>
        <dbReference type="Proteomes" id="UP000198724"/>
    </source>
</evidence>
<dbReference type="SUPFAM" id="SSF49464">
    <property type="entry name" value="Carboxypeptidase regulatory domain-like"/>
    <property type="match status" value="1"/>
</dbReference>
<name>A0A1I2S1E4_9BACT</name>
<evidence type="ECO:0000256" key="1">
    <source>
        <dbReference type="ARBA" id="ARBA00004571"/>
    </source>
</evidence>
<keyword evidence="6 8" id="KW-0472">Membrane</keyword>
<keyword evidence="5" id="KW-0732">Signal</keyword>
<dbReference type="PROSITE" id="PS52016">
    <property type="entry name" value="TONB_DEPENDENT_REC_3"/>
    <property type="match status" value="1"/>
</dbReference>
<dbReference type="GO" id="GO:0015344">
    <property type="term" value="F:siderophore uptake transmembrane transporter activity"/>
    <property type="evidence" value="ECO:0007669"/>
    <property type="project" value="TreeGrafter"/>
</dbReference>
<evidence type="ECO:0000256" key="8">
    <source>
        <dbReference type="PROSITE-ProRule" id="PRU01360"/>
    </source>
</evidence>
<dbReference type="Pfam" id="PF07715">
    <property type="entry name" value="Plug"/>
    <property type="match status" value="1"/>
</dbReference>
<dbReference type="PANTHER" id="PTHR30069">
    <property type="entry name" value="TONB-DEPENDENT OUTER MEMBRANE RECEPTOR"/>
    <property type="match status" value="1"/>
</dbReference>
<dbReference type="InterPro" id="IPR036942">
    <property type="entry name" value="Beta-barrel_TonB_sf"/>
</dbReference>
<comment type="similarity">
    <text evidence="8">Belongs to the TonB-dependent receptor family.</text>
</comment>
<dbReference type="Gene3D" id="2.170.130.10">
    <property type="entry name" value="TonB-dependent receptor, plug domain"/>
    <property type="match status" value="1"/>
</dbReference>
<protein>
    <submittedName>
        <fullName evidence="11">Outer membrane receptor proteins, mostly Fe transport</fullName>
    </submittedName>
</protein>
<dbReference type="Gene3D" id="2.40.170.20">
    <property type="entry name" value="TonB-dependent receptor, beta-barrel domain"/>
    <property type="match status" value="1"/>
</dbReference>
<keyword evidence="7 8" id="KW-0998">Cell outer membrane</keyword>
<comment type="subcellular location">
    <subcellularLocation>
        <location evidence="1 8">Cell outer membrane</location>
        <topology evidence="1 8">Multi-pass membrane protein</topology>
    </subcellularLocation>
</comment>
<feature type="domain" description="TonB-dependent transporter Oar-like beta-barrel" evidence="10">
    <location>
        <begin position="426"/>
        <end position="526"/>
    </location>
</feature>
<dbReference type="EMBL" id="FOOT01000002">
    <property type="protein sequence ID" value="SFG43866.1"/>
    <property type="molecule type" value="Genomic_DNA"/>
</dbReference>
<evidence type="ECO:0000259" key="9">
    <source>
        <dbReference type="Pfam" id="PF07715"/>
    </source>
</evidence>
<evidence type="ECO:0000256" key="7">
    <source>
        <dbReference type="ARBA" id="ARBA00023237"/>
    </source>
</evidence>
<keyword evidence="4 8" id="KW-0812">Transmembrane</keyword>
<keyword evidence="12" id="KW-1185">Reference proteome</keyword>